<sequence>MVSITKAHLPSILVFGPQTELPLEKSLQDCRQELVENPRLSALRAAVGQLPDNTVSHYGLAVTVLVQITQYCRYLEIIGKDAHRRVLDSVQSGGVQGFCVGFLSTVAVASSDDESNLGTLAAVALRLAVCIGAYVDADGARNADDYMSVAVRWQDENDEDKEKVAGIVQSIPGAYISSLNDYSNLTVTIRASSLGVLEEEATRKNLRIKDVHVHGRFHTVDHSSAVDKILAFSQLSDGLSFPEPSRLQDPIRNTADGGILPDGSPLTRISLESAMVNVADWYATMKLAIQQLPKSERTVAVAGFGSGIPASLTRDTHLQVLSLAKLDTQKPKLNGFQGTEPYDPQSSYPPHSIAIVGMAGRFPGADSVDELWDLLMQGKTMVQPAPVERLGLPQTGDHANTKWWGNFLDNPETFDHKFFKKSSREAVAWDPQQRLLLEVIYEALESSGYFGASASPEPVDYGRYIGAVMNNYYDNLSCHAGTAYATVGTSRCYLSGCMSHYFGWTGPALTIDTACSSSLVAIHTACRAIWSGECSRAVAGGTNVISSPFDYQNLSAAGFLSPSGQCKPFDADADSYCRGEGVAVVVLKPLADAVENGDKILGVIVGSAANQNHNVGPITAPHSTSQANLYKKVLSLGRVRPEDVSYVEAHGTGTGVGDPIEVASIREAFGVDRQSVLHFGSIKGNIGHTQATAGVAGLIKVLLMMRHRTIPSQASRKSLNPKITAFDPTTMAIPRQTIPWQASTFLALVNSYGAAGSNSAVLIREGPSATSTENSPQLSRYPLFISAGSPNGLAAYCKKFLD</sequence>
<dbReference type="RefSeq" id="XP_014175339.1">
    <property type="nucleotide sequence ID" value="XM_014319864.1"/>
</dbReference>
<dbReference type="AlphaFoldDB" id="F0XAR9"/>
<protein>
    <submittedName>
        <fullName evidence="6">Polyketide synthase</fullName>
    </submittedName>
</protein>
<dbReference type="Pfam" id="PF02801">
    <property type="entry name" value="Ketoacyl-synt_C"/>
    <property type="match status" value="1"/>
</dbReference>
<proteinExistence type="inferred from homology"/>
<dbReference type="GO" id="GO:0004315">
    <property type="term" value="F:3-oxoacyl-[acyl-carrier-protein] synthase activity"/>
    <property type="evidence" value="ECO:0007669"/>
    <property type="project" value="InterPro"/>
</dbReference>
<dbReference type="SUPFAM" id="SSF53901">
    <property type="entry name" value="Thiolase-like"/>
    <property type="match status" value="1"/>
</dbReference>
<dbReference type="OrthoDB" id="329835at2759"/>
<name>F0XAR9_GROCL</name>
<evidence type="ECO:0000259" key="5">
    <source>
        <dbReference type="PROSITE" id="PS52004"/>
    </source>
</evidence>
<dbReference type="InterPro" id="IPR032088">
    <property type="entry name" value="SAT"/>
</dbReference>
<dbReference type="PROSITE" id="PS00606">
    <property type="entry name" value="KS3_1"/>
    <property type="match status" value="1"/>
</dbReference>
<dbReference type="InterPro" id="IPR001227">
    <property type="entry name" value="Ac_transferase_dom_sf"/>
</dbReference>
<accession>F0XAR9</accession>
<evidence type="ECO:0000313" key="7">
    <source>
        <dbReference type="Proteomes" id="UP000007796"/>
    </source>
</evidence>
<dbReference type="CDD" id="cd00833">
    <property type="entry name" value="PKS"/>
    <property type="match status" value="1"/>
</dbReference>
<dbReference type="InParanoid" id="F0XAR9"/>
<evidence type="ECO:0000313" key="6">
    <source>
        <dbReference type="EMBL" id="EFX05857.1"/>
    </source>
</evidence>
<dbReference type="Proteomes" id="UP000007796">
    <property type="component" value="Unassembled WGS sequence"/>
</dbReference>
<keyword evidence="7" id="KW-1185">Reference proteome</keyword>
<dbReference type="InterPro" id="IPR016039">
    <property type="entry name" value="Thiolase-like"/>
</dbReference>
<keyword evidence="1" id="KW-0596">Phosphopantetheine</keyword>
<keyword evidence="3 4" id="KW-0808">Transferase</keyword>
<dbReference type="EMBL" id="GL629735">
    <property type="protein sequence ID" value="EFX05857.1"/>
    <property type="molecule type" value="Genomic_DNA"/>
</dbReference>
<dbReference type="PANTHER" id="PTHR43775">
    <property type="entry name" value="FATTY ACID SYNTHASE"/>
    <property type="match status" value="1"/>
</dbReference>
<dbReference type="GeneID" id="25977080"/>
<dbReference type="GO" id="GO:0004312">
    <property type="term" value="F:fatty acid synthase activity"/>
    <property type="evidence" value="ECO:0007669"/>
    <property type="project" value="TreeGrafter"/>
</dbReference>
<evidence type="ECO:0000256" key="2">
    <source>
        <dbReference type="ARBA" id="ARBA00022553"/>
    </source>
</evidence>
<feature type="domain" description="Ketosynthase family 3 (KS3)" evidence="5">
    <location>
        <begin position="350"/>
        <end position="765"/>
    </location>
</feature>
<gene>
    <name evidence="6" type="ORF">CMQ_3926</name>
</gene>
<dbReference type="PANTHER" id="PTHR43775:SF21">
    <property type="entry name" value="NON-REDUCING POLYKETIDE SYNTHASE AUSA-RELATED"/>
    <property type="match status" value="1"/>
</dbReference>
<evidence type="ECO:0000256" key="3">
    <source>
        <dbReference type="ARBA" id="ARBA00022679"/>
    </source>
</evidence>
<dbReference type="InterPro" id="IPR014031">
    <property type="entry name" value="Ketoacyl_synth_C"/>
</dbReference>
<dbReference type="STRING" id="655863.F0XAR9"/>
<dbReference type="SMART" id="SM00825">
    <property type="entry name" value="PKS_KS"/>
    <property type="match status" value="1"/>
</dbReference>
<dbReference type="InterPro" id="IPR020841">
    <property type="entry name" value="PKS_Beta-ketoAc_synthase_dom"/>
</dbReference>
<dbReference type="Gene3D" id="3.40.366.10">
    <property type="entry name" value="Malonyl-Coenzyme A Acyl Carrier Protein, domain 2"/>
    <property type="match status" value="1"/>
</dbReference>
<keyword evidence="2" id="KW-0597">Phosphoprotein</keyword>
<dbReference type="InterPro" id="IPR018201">
    <property type="entry name" value="Ketoacyl_synth_AS"/>
</dbReference>
<dbReference type="PROSITE" id="PS52004">
    <property type="entry name" value="KS3_2"/>
    <property type="match status" value="1"/>
</dbReference>
<dbReference type="Gene3D" id="3.40.47.10">
    <property type="match status" value="1"/>
</dbReference>
<dbReference type="HOGENOM" id="CLU_019061_0_0_1"/>
<dbReference type="GO" id="GO:0006633">
    <property type="term" value="P:fatty acid biosynthetic process"/>
    <property type="evidence" value="ECO:0007669"/>
    <property type="project" value="InterPro"/>
</dbReference>
<dbReference type="InterPro" id="IPR050091">
    <property type="entry name" value="PKS_NRPS_Biosynth_Enz"/>
</dbReference>
<comment type="similarity">
    <text evidence="4">Belongs to the thiolase-like superfamily. Beta-ketoacyl-ACP synthases family.</text>
</comment>
<evidence type="ECO:0000256" key="1">
    <source>
        <dbReference type="ARBA" id="ARBA00022450"/>
    </source>
</evidence>
<dbReference type="Pfam" id="PF00109">
    <property type="entry name" value="ketoacyl-synt"/>
    <property type="match status" value="1"/>
</dbReference>
<dbReference type="InterPro" id="IPR014030">
    <property type="entry name" value="Ketoacyl_synth_N"/>
</dbReference>
<evidence type="ECO:0000256" key="4">
    <source>
        <dbReference type="RuleBase" id="RU003694"/>
    </source>
</evidence>
<dbReference type="eggNOG" id="KOG1202">
    <property type="taxonomic scope" value="Eukaryota"/>
</dbReference>
<organism evidence="7">
    <name type="scientific">Grosmannia clavigera (strain kw1407 / UAMH 11150)</name>
    <name type="common">Blue stain fungus</name>
    <name type="synonym">Graphiocladiella clavigera</name>
    <dbReference type="NCBI Taxonomy" id="655863"/>
    <lineage>
        <taxon>Eukaryota</taxon>
        <taxon>Fungi</taxon>
        <taxon>Dikarya</taxon>
        <taxon>Ascomycota</taxon>
        <taxon>Pezizomycotina</taxon>
        <taxon>Sordariomycetes</taxon>
        <taxon>Sordariomycetidae</taxon>
        <taxon>Ophiostomatales</taxon>
        <taxon>Ophiostomataceae</taxon>
        <taxon>Leptographium</taxon>
    </lineage>
</organism>
<reference evidence="6 7" key="1">
    <citation type="journal article" date="2011" name="Proc. Natl. Acad. Sci. U.S.A.">
        <title>Genome and transcriptome analyses of the mountain pine beetle-fungal symbiont Grosmannia clavigera, a lodgepole pine pathogen.</title>
        <authorList>
            <person name="DiGuistini S."/>
            <person name="Wang Y."/>
            <person name="Liao N.Y."/>
            <person name="Taylor G."/>
            <person name="Tanguay P."/>
            <person name="Feau N."/>
            <person name="Henrissat B."/>
            <person name="Chan S.K."/>
            <person name="Hesse-Orce U."/>
            <person name="Alamouti S.M."/>
            <person name="Tsui C.K.M."/>
            <person name="Docking R.T."/>
            <person name="Levasseur A."/>
            <person name="Haridas S."/>
            <person name="Robertson G."/>
            <person name="Birol I."/>
            <person name="Holt R.A."/>
            <person name="Marra M.A."/>
            <person name="Hamelin R.C."/>
            <person name="Hirst M."/>
            <person name="Jones S.J.M."/>
            <person name="Bohlmann J."/>
            <person name="Breuil C."/>
        </authorList>
    </citation>
    <scope>NUCLEOTIDE SEQUENCE [LARGE SCALE GENOMIC DNA]</scope>
    <source>
        <strain evidence="7">kw1407 / UAMH 11150</strain>
    </source>
</reference>
<dbReference type="GO" id="GO:0044550">
    <property type="term" value="P:secondary metabolite biosynthetic process"/>
    <property type="evidence" value="ECO:0007669"/>
    <property type="project" value="TreeGrafter"/>
</dbReference>
<dbReference type="Pfam" id="PF16073">
    <property type="entry name" value="SAT"/>
    <property type="match status" value="1"/>
</dbReference>